<organism evidence="1 2">
    <name type="scientific">Acorus gramineus</name>
    <name type="common">Dwarf sweet flag</name>
    <dbReference type="NCBI Taxonomy" id="55184"/>
    <lineage>
        <taxon>Eukaryota</taxon>
        <taxon>Viridiplantae</taxon>
        <taxon>Streptophyta</taxon>
        <taxon>Embryophyta</taxon>
        <taxon>Tracheophyta</taxon>
        <taxon>Spermatophyta</taxon>
        <taxon>Magnoliopsida</taxon>
        <taxon>Liliopsida</taxon>
        <taxon>Acoraceae</taxon>
        <taxon>Acorus</taxon>
    </lineage>
</organism>
<name>A0AAV9B7P4_ACOGR</name>
<sequence>MYCYQNSLLFSYSCIQTSITVSHTSFNINMYTTRALLSRLHVLWGDVVDEGEGVAGDLHGVLDARAHGVPEPSFDGRPGESVHARALVRQGRADPCLGVANVPRELRGLGPARVAQLAVRAGQPVHGVAHVLHAVADRARLPGADALRAGQAGDEGVRGPGALDADGKRGLREVFGVVADGGGVGGEALDAEGGVAGGAA</sequence>
<dbReference type="Proteomes" id="UP001179952">
    <property type="component" value="Unassembled WGS sequence"/>
</dbReference>
<comment type="caution">
    <text evidence="1">The sequence shown here is derived from an EMBL/GenBank/DDBJ whole genome shotgun (WGS) entry which is preliminary data.</text>
</comment>
<dbReference type="AlphaFoldDB" id="A0AAV9B7P4"/>
<accession>A0AAV9B7P4</accession>
<protein>
    <submittedName>
        <fullName evidence="1">Uncharacterized protein</fullName>
    </submittedName>
</protein>
<gene>
    <name evidence="1" type="ORF">QJS04_geneDACA012353</name>
</gene>
<reference evidence="1" key="1">
    <citation type="journal article" date="2023" name="Nat. Commun.">
        <title>Diploid and tetraploid genomes of Acorus and the evolution of monocots.</title>
        <authorList>
            <person name="Ma L."/>
            <person name="Liu K.W."/>
            <person name="Li Z."/>
            <person name="Hsiao Y.Y."/>
            <person name="Qi Y."/>
            <person name="Fu T."/>
            <person name="Tang G.D."/>
            <person name="Zhang D."/>
            <person name="Sun W.H."/>
            <person name="Liu D.K."/>
            <person name="Li Y."/>
            <person name="Chen G.Z."/>
            <person name="Liu X.D."/>
            <person name="Liao X.Y."/>
            <person name="Jiang Y.T."/>
            <person name="Yu X."/>
            <person name="Hao Y."/>
            <person name="Huang J."/>
            <person name="Zhao X.W."/>
            <person name="Ke S."/>
            <person name="Chen Y.Y."/>
            <person name="Wu W.L."/>
            <person name="Hsu J.L."/>
            <person name="Lin Y.F."/>
            <person name="Huang M.D."/>
            <person name="Li C.Y."/>
            <person name="Huang L."/>
            <person name="Wang Z.W."/>
            <person name="Zhao X."/>
            <person name="Zhong W.Y."/>
            <person name="Peng D.H."/>
            <person name="Ahmad S."/>
            <person name="Lan S."/>
            <person name="Zhang J.S."/>
            <person name="Tsai W.C."/>
            <person name="Van de Peer Y."/>
            <person name="Liu Z.J."/>
        </authorList>
    </citation>
    <scope>NUCLEOTIDE SEQUENCE</scope>
    <source>
        <strain evidence="1">SCP</strain>
    </source>
</reference>
<evidence type="ECO:0000313" key="1">
    <source>
        <dbReference type="EMBL" id="KAK1272403.1"/>
    </source>
</evidence>
<dbReference type="EMBL" id="JAUJYN010000004">
    <property type="protein sequence ID" value="KAK1272403.1"/>
    <property type="molecule type" value="Genomic_DNA"/>
</dbReference>
<keyword evidence="2" id="KW-1185">Reference proteome</keyword>
<proteinExistence type="predicted"/>
<evidence type="ECO:0000313" key="2">
    <source>
        <dbReference type="Proteomes" id="UP001179952"/>
    </source>
</evidence>
<reference evidence="1" key="2">
    <citation type="submission" date="2023-06" db="EMBL/GenBank/DDBJ databases">
        <authorList>
            <person name="Ma L."/>
            <person name="Liu K.-W."/>
            <person name="Li Z."/>
            <person name="Hsiao Y.-Y."/>
            <person name="Qi Y."/>
            <person name="Fu T."/>
            <person name="Tang G."/>
            <person name="Zhang D."/>
            <person name="Sun W.-H."/>
            <person name="Liu D.-K."/>
            <person name="Li Y."/>
            <person name="Chen G.-Z."/>
            <person name="Liu X.-D."/>
            <person name="Liao X.-Y."/>
            <person name="Jiang Y.-T."/>
            <person name="Yu X."/>
            <person name="Hao Y."/>
            <person name="Huang J."/>
            <person name="Zhao X.-W."/>
            <person name="Ke S."/>
            <person name="Chen Y.-Y."/>
            <person name="Wu W.-L."/>
            <person name="Hsu J.-L."/>
            <person name="Lin Y.-F."/>
            <person name="Huang M.-D."/>
            <person name="Li C.-Y."/>
            <person name="Huang L."/>
            <person name="Wang Z.-W."/>
            <person name="Zhao X."/>
            <person name="Zhong W.-Y."/>
            <person name="Peng D.-H."/>
            <person name="Ahmad S."/>
            <person name="Lan S."/>
            <person name="Zhang J.-S."/>
            <person name="Tsai W.-C."/>
            <person name="Van De Peer Y."/>
            <person name="Liu Z.-J."/>
        </authorList>
    </citation>
    <scope>NUCLEOTIDE SEQUENCE</scope>
    <source>
        <strain evidence="1">SCP</strain>
        <tissue evidence="1">Leaves</tissue>
    </source>
</reference>